<dbReference type="AlphaFoldDB" id="A0A2R5G2Y2"/>
<evidence type="ECO:0000256" key="1">
    <source>
        <dbReference type="ARBA" id="ARBA00006484"/>
    </source>
</evidence>
<dbReference type="OrthoDB" id="47007at2759"/>
<dbReference type="PANTHER" id="PTHR24321:SF8">
    <property type="entry name" value="ESTRADIOL 17-BETA-DEHYDROGENASE 8-RELATED"/>
    <property type="match status" value="1"/>
</dbReference>
<keyword evidence="4" id="KW-1185">Reference proteome</keyword>
<dbReference type="FunFam" id="3.40.50.720:FF:000084">
    <property type="entry name" value="Short-chain dehydrogenase reductase"/>
    <property type="match status" value="1"/>
</dbReference>
<dbReference type="GO" id="GO:0016491">
    <property type="term" value="F:oxidoreductase activity"/>
    <property type="evidence" value="ECO:0007669"/>
    <property type="project" value="UniProtKB-KW"/>
</dbReference>
<accession>A0A2R5G2Y2</accession>
<dbReference type="EMBL" id="BEYU01000012">
    <property type="protein sequence ID" value="GBG25362.1"/>
    <property type="molecule type" value="Genomic_DNA"/>
</dbReference>
<dbReference type="InterPro" id="IPR020904">
    <property type="entry name" value="Sc_DH/Rdtase_CS"/>
</dbReference>
<dbReference type="SUPFAM" id="SSF51735">
    <property type="entry name" value="NAD(P)-binding Rossmann-fold domains"/>
    <property type="match status" value="1"/>
</dbReference>
<proteinExistence type="inferred from homology"/>
<dbReference type="Pfam" id="PF13561">
    <property type="entry name" value="adh_short_C2"/>
    <property type="match status" value="1"/>
</dbReference>
<dbReference type="Gene3D" id="3.40.50.720">
    <property type="entry name" value="NAD(P)-binding Rossmann-like Domain"/>
    <property type="match status" value="1"/>
</dbReference>
<dbReference type="PRINTS" id="PR00081">
    <property type="entry name" value="GDHRDH"/>
</dbReference>
<dbReference type="PROSITE" id="PS00061">
    <property type="entry name" value="ADH_SHORT"/>
    <property type="match status" value="1"/>
</dbReference>
<organism evidence="3 4">
    <name type="scientific">Hondaea fermentalgiana</name>
    <dbReference type="NCBI Taxonomy" id="2315210"/>
    <lineage>
        <taxon>Eukaryota</taxon>
        <taxon>Sar</taxon>
        <taxon>Stramenopiles</taxon>
        <taxon>Bigyra</taxon>
        <taxon>Labyrinthulomycetes</taxon>
        <taxon>Thraustochytrida</taxon>
        <taxon>Thraustochytriidae</taxon>
        <taxon>Hondaea</taxon>
    </lineage>
</organism>
<evidence type="ECO:0000313" key="4">
    <source>
        <dbReference type="Proteomes" id="UP000241890"/>
    </source>
</evidence>
<dbReference type="CDD" id="cd05233">
    <property type="entry name" value="SDR_c"/>
    <property type="match status" value="1"/>
</dbReference>
<sequence>MVGRMQNKACVVTGAASGIGRATVLEFVKEGGKVVAADVNEEGLKETIRLANEAAPQSAVWQFCDVSSDESVKDLIERCCAEFGGIDVCYANAGIGLGARFWEETVETFDRMMRVNVTGVFLCFKYAFLKMDKQGRGGSLIATASVAGLRSGASDASYAASKAGVINLCRVVANQCTGTNIRCNSICPGIIETGMTKPIFDIVDQKGIRDKVGQINPMLRYGNPIEIAKVALFLASDESSYVNGQTIPVDGGLSSSHPVARRGKGMSS</sequence>
<dbReference type="InParanoid" id="A0A2R5G2Y2"/>
<comment type="similarity">
    <text evidence="1">Belongs to the short-chain dehydrogenases/reductases (SDR) family.</text>
</comment>
<dbReference type="PANTHER" id="PTHR24321">
    <property type="entry name" value="DEHYDROGENASES, SHORT CHAIN"/>
    <property type="match status" value="1"/>
</dbReference>
<evidence type="ECO:0000256" key="2">
    <source>
        <dbReference type="ARBA" id="ARBA00023002"/>
    </source>
</evidence>
<dbReference type="Proteomes" id="UP000241890">
    <property type="component" value="Unassembled WGS sequence"/>
</dbReference>
<comment type="caution">
    <text evidence="3">The sequence shown here is derived from an EMBL/GenBank/DDBJ whole genome shotgun (WGS) entry which is preliminary data.</text>
</comment>
<evidence type="ECO:0000313" key="3">
    <source>
        <dbReference type="EMBL" id="GBG25362.1"/>
    </source>
</evidence>
<gene>
    <name evidence="3" type="ORF">FCC1311_086351</name>
</gene>
<feature type="non-terminal residue" evidence="3">
    <location>
        <position position="268"/>
    </location>
</feature>
<protein>
    <submittedName>
        <fullName evidence="3">Short-chain dehydrogenase reductase 2a</fullName>
    </submittedName>
</protein>
<dbReference type="InterPro" id="IPR002347">
    <property type="entry name" value="SDR_fam"/>
</dbReference>
<name>A0A2R5G2Y2_9STRA</name>
<reference evidence="3 4" key="1">
    <citation type="submission" date="2017-12" db="EMBL/GenBank/DDBJ databases">
        <title>Sequencing, de novo assembly and annotation of complete genome of a new Thraustochytrid species, strain FCC1311.</title>
        <authorList>
            <person name="Sedici K."/>
            <person name="Godart F."/>
            <person name="Aiese Cigliano R."/>
            <person name="Sanseverino W."/>
            <person name="Barakat M."/>
            <person name="Ortet P."/>
            <person name="Marechal E."/>
            <person name="Cagnac O."/>
            <person name="Amato A."/>
        </authorList>
    </citation>
    <scope>NUCLEOTIDE SEQUENCE [LARGE SCALE GENOMIC DNA]</scope>
</reference>
<dbReference type="PRINTS" id="PR00080">
    <property type="entry name" value="SDRFAMILY"/>
</dbReference>
<dbReference type="InterPro" id="IPR036291">
    <property type="entry name" value="NAD(P)-bd_dom_sf"/>
</dbReference>
<keyword evidence="2" id="KW-0560">Oxidoreductase</keyword>